<dbReference type="EnsemblPlants" id="Kaladp0008s0264.1.v1.1">
    <property type="protein sequence ID" value="Kaladp0008s0264.1.v1.1"/>
    <property type="gene ID" value="Kaladp0008s0264.v1.1"/>
</dbReference>
<evidence type="ECO:0000259" key="8">
    <source>
        <dbReference type="PROSITE" id="PS51998"/>
    </source>
</evidence>
<feature type="compositionally biased region" description="Basic and acidic residues" evidence="7">
    <location>
        <begin position="335"/>
        <end position="371"/>
    </location>
</feature>
<feature type="compositionally biased region" description="Basic and acidic residues" evidence="7">
    <location>
        <begin position="55"/>
        <end position="72"/>
    </location>
</feature>
<dbReference type="SUPFAM" id="SSF109715">
    <property type="entry name" value="DEK C-terminal domain"/>
    <property type="match status" value="1"/>
</dbReference>
<feature type="region of interest" description="Disordered" evidence="7">
    <location>
        <begin position="816"/>
        <end position="836"/>
    </location>
</feature>
<dbReference type="EnsemblPlants" id="Kaladp0008s0264.2.v1.1">
    <property type="protein sequence ID" value="Kaladp0008s0264.2.v1.1"/>
    <property type="gene ID" value="Kaladp0008s0264.v1.1"/>
</dbReference>
<keyword evidence="3" id="KW-0805">Transcription regulation</keyword>
<protein>
    <recommendedName>
        <fullName evidence="8">DEK-C domain-containing protein</fullName>
    </recommendedName>
</protein>
<evidence type="ECO:0000256" key="2">
    <source>
        <dbReference type="ARBA" id="ARBA00022853"/>
    </source>
</evidence>
<dbReference type="InterPro" id="IPR014876">
    <property type="entry name" value="DEK_C"/>
</dbReference>
<feature type="region of interest" description="Disordered" evidence="7">
    <location>
        <begin position="1"/>
        <end position="115"/>
    </location>
</feature>
<evidence type="ECO:0000256" key="5">
    <source>
        <dbReference type="ARBA" id="ARBA00023163"/>
    </source>
</evidence>
<comment type="subcellular location">
    <subcellularLocation>
        <location evidence="1">Nucleus</location>
        <location evidence="1">Nucleolus</location>
    </subcellularLocation>
</comment>
<evidence type="ECO:0000256" key="3">
    <source>
        <dbReference type="ARBA" id="ARBA00023015"/>
    </source>
</evidence>
<feature type="compositionally biased region" description="Basic and acidic residues" evidence="7">
    <location>
        <begin position="95"/>
        <end position="108"/>
    </location>
</feature>
<feature type="compositionally biased region" description="Basic and acidic residues" evidence="7">
    <location>
        <begin position="605"/>
        <end position="622"/>
    </location>
</feature>
<dbReference type="GO" id="GO:0042393">
    <property type="term" value="F:histone binding"/>
    <property type="evidence" value="ECO:0007669"/>
    <property type="project" value="TreeGrafter"/>
</dbReference>
<dbReference type="GO" id="GO:2000779">
    <property type="term" value="P:regulation of double-strand break repair"/>
    <property type="evidence" value="ECO:0007669"/>
    <property type="project" value="TreeGrafter"/>
</dbReference>
<feature type="compositionally biased region" description="Polar residues" evidence="7">
    <location>
        <begin position="300"/>
        <end position="313"/>
    </location>
</feature>
<organism evidence="9 10">
    <name type="scientific">Kalanchoe fedtschenkoi</name>
    <name type="common">Lavender scallops</name>
    <name type="synonym">South American air plant</name>
    <dbReference type="NCBI Taxonomy" id="63787"/>
    <lineage>
        <taxon>Eukaryota</taxon>
        <taxon>Viridiplantae</taxon>
        <taxon>Streptophyta</taxon>
        <taxon>Embryophyta</taxon>
        <taxon>Tracheophyta</taxon>
        <taxon>Spermatophyta</taxon>
        <taxon>Magnoliopsida</taxon>
        <taxon>eudicotyledons</taxon>
        <taxon>Gunneridae</taxon>
        <taxon>Pentapetalae</taxon>
        <taxon>Saxifragales</taxon>
        <taxon>Crassulaceae</taxon>
        <taxon>Kalanchoe</taxon>
    </lineage>
</organism>
<evidence type="ECO:0000256" key="1">
    <source>
        <dbReference type="ARBA" id="ARBA00004604"/>
    </source>
</evidence>
<evidence type="ECO:0000256" key="4">
    <source>
        <dbReference type="ARBA" id="ARBA00023125"/>
    </source>
</evidence>
<dbReference type="Pfam" id="PF08766">
    <property type="entry name" value="DEK_C"/>
    <property type="match status" value="1"/>
</dbReference>
<feature type="compositionally biased region" description="Basic and acidic residues" evidence="7">
    <location>
        <begin position="29"/>
        <end position="44"/>
    </location>
</feature>
<dbReference type="PANTHER" id="PTHR13468">
    <property type="entry name" value="DEK PROTEIN"/>
    <property type="match status" value="1"/>
</dbReference>
<evidence type="ECO:0000313" key="10">
    <source>
        <dbReference type="Proteomes" id="UP000594263"/>
    </source>
</evidence>
<evidence type="ECO:0000256" key="7">
    <source>
        <dbReference type="SAM" id="MobiDB-lite"/>
    </source>
</evidence>
<dbReference type="InterPro" id="IPR044198">
    <property type="entry name" value="DEK"/>
</dbReference>
<dbReference type="GO" id="GO:0006325">
    <property type="term" value="P:chromatin organization"/>
    <property type="evidence" value="ECO:0007669"/>
    <property type="project" value="UniProtKB-KW"/>
</dbReference>
<keyword evidence="6" id="KW-0539">Nucleus</keyword>
<proteinExistence type="predicted"/>
<dbReference type="GO" id="GO:0003677">
    <property type="term" value="F:DNA binding"/>
    <property type="evidence" value="ECO:0007669"/>
    <property type="project" value="UniProtKB-KW"/>
</dbReference>
<evidence type="ECO:0000313" key="9">
    <source>
        <dbReference type="EnsemblPlants" id="Kaladp0008s0264.1.v1.1"/>
    </source>
</evidence>
<dbReference type="Gramene" id="Kaladp0008s0264.2.v1.1">
    <property type="protein sequence ID" value="Kaladp0008s0264.2.v1.1"/>
    <property type="gene ID" value="Kaladp0008s0264.v1.1"/>
</dbReference>
<keyword evidence="10" id="KW-1185">Reference proteome</keyword>
<dbReference type="Proteomes" id="UP000594263">
    <property type="component" value="Unplaced"/>
</dbReference>
<feature type="compositionally biased region" description="Polar residues" evidence="7">
    <location>
        <begin position="372"/>
        <end position="384"/>
    </location>
</feature>
<feature type="compositionally biased region" description="Basic and acidic residues" evidence="7">
    <location>
        <begin position="269"/>
        <end position="286"/>
    </location>
</feature>
<accession>A0A7N0SW35</accession>
<dbReference type="GO" id="GO:0005730">
    <property type="term" value="C:nucleolus"/>
    <property type="evidence" value="ECO:0007669"/>
    <property type="project" value="UniProtKB-SubCell"/>
</dbReference>
<feature type="compositionally biased region" description="Acidic residues" evidence="7">
    <location>
        <begin position="574"/>
        <end position="590"/>
    </location>
</feature>
<dbReference type="Gramene" id="Kaladp0008s0264.1.v1.1">
    <property type="protein sequence ID" value="Kaladp0008s0264.1.v1.1"/>
    <property type="gene ID" value="Kaladp0008s0264.v1.1"/>
</dbReference>
<feature type="compositionally biased region" description="Basic and acidic residues" evidence="7">
    <location>
        <begin position="724"/>
        <end position="733"/>
    </location>
</feature>
<keyword evidence="4" id="KW-0238">DNA-binding</keyword>
<keyword evidence="5" id="KW-0804">Transcription</keyword>
<feature type="region of interest" description="Disordered" evidence="7">
    <location>
        <begin position="201"/>
        <end position="387"/>
    </location>
</feature>
<keyword evidence="2" id="KW-0156">Chromatin regulator</keyword>
<sequence length="836" mass="93316">MGEENAADNVGACSDIANAVDSDSNLPGKPEESMMEKKKEKSPREVNGQNSGVEVIKELESRDDKMEEDSKGEGGNNRNQSAEGNTDYEVVIQNDENKEAVEQEHASEEVVPEEVVSDQINLEILEQHDEADGMGQRGVVEPKCENIDPVAKSHEFEEEVPLEVVGSDQVNEETLEQHNEPDDIAQQGVVNMDMLKRSNGFEEMMPPQVVKKDEECSSKVGEDSETKELAAPENQVNFFAEEQKPKEETSDEITGNTKALNEDGQITKFPRDVHEEELQEDEKLMEGKVSGDAADKPKLNNATEENNVTSETLSMEVERNSEKKEATVGNGLETEQAREICEGPTNEENKGKEDIGSKKRKRGENAVDKTNSEQGQATPVNSASLRPVRERKSVERLVASIEKDIIREIFVEKGAGVALKDIPNVAYKLSKKRNDETIKQLHTILFGRRGKAIQMKNHVSQFSGFVWHDNEEKNRMKVKEKFDKFVKEKLLEFCDVLDIPITNKVATRKEDVVTKIMEFLSAPHATTDVLLSEKEKSEKTKRKRAAGQGSPTLEISEGSWKRRRKTKGKLKEGVEDDANIDGELNIENEGEVVKGEQRTGNGKQKQSEESSEKYASLERPSESEDAMDEDAKHHSQRSKKTSAKVESSAKTRTKPDTPKKPDLEKATVEDAKYHKKSSKSAKTGSTRKTVKKSDTPGRVGVTSKSVPHTDKKALSSKVTTGKKNQAESVKEKISVSSDLSIKKKIDPKFKPKEEKLKPSNKVLRDQICQILKEVDFNTATFTDILKLLVEHFKTDLTLRKASIKVMIQEELTKMADDEEDGEPDVTTALKAPKVDC</sequence>
<feature type="compositionally biased region" description="Basic and acidic residues" evidence="7">
    <location>
        <begin position="210"/>
        <end position="230"/>
    </location>
</feature>
<evidence type="ECO:0000256" key="6">
    <source>
        <dbReference type="ARBA" id="ARBA00023242"/>
    </source>
</evidence>
<dbReference type="FunFam" id="1.10.10.60:FF:000220">
    <property type="entry name" value="DEK domain-containing chromatin associated protein"/>
    <property type="match status" value="1"/>
</dbReference>
<name>A0A7N0SW35_KALFE</name>
<dbReference type="PANTHER" id="PTHR13468:SF22">
    <property type="entry name" value="DEK DOMAIN-CONTAINING CHROMATIN-ASSOCIATED PROTEIN 3"/>
    <property type="match status" value="1"/>
</dbReference>
<feature type="region of interest" description="Disordered" evidence="7">
    <location>
        <begin position="530"/>
        <end position="733"/>
    </location>
</feature>
<feature type="compositionally biased region" description="Basic and acidic residues" evidence="7">
    <location>
        <begin position="647"/>
        <end position="672"/>
    </location>
</feature>
<reference evidence="9" key="1">
    <citation type="submission" date="2021-01" db="UniProtKB">
        <authorList>
            <consortium name="EnsemblPlants"/>
        </authorList>
    </citation>
    <scope>IDENTIFICATION</scope>
</reference>
<feature type="domain" description="DEK-C" evidence="8">
    <location>
        <begin position="757"/>
        <end position="812"/>
    </location>
</feature>
<feature type="compositionally biased region" description="Basic and acidic residues" evidence="7">
    <location>
        <begin position="316"/>
        <end position="326"/>
    </location>
</feature>
<dbReference type="Gene3D" id="1.10.10.60">
    <property type="entry name" value="Homeodomain-like"/>
    <property type="match status" value="1"/>
</dbReference>
<dbReference type="PROSITE" id="PS51998">
    <property type="entry name" value="DEK_C"/>
    <property type="match status" value="1"/>
</dbReference>
<dbReference type="AlphaFoldDB" id="A0A7N0SW35"/>